<accession>A0ACB9LPF3</accession>
<organism evidence="1 2">
    <name type="scientific">Bauhinia variegata</name>
    <name type="common">Purple orchid tree</name>
    <name type="synonym">Phanera variegata</name>
    <dbReference type="NCBI Taxonomy" id="167791"/>
    <lineage>
        <taxon>Eukaryota</taxon>
        <taxon>Viridiplantae</taxon>
        <taxon>Streptophyta</taxon>
        <taxon>Embryophyta</taxon>
        <taxon>Tracheophyta</taxon>
        <taxon>Spermatophyta</taxon>
        <taxon>Magnoliopsida</taxon>
        <taxon>eudicotyledons</taxon>
        <taxon>Gunneridae</taxon>
        <taxon>Pentapetalae</taxon>
        <taxon>rosids</taxon>
        <taxon>fabids</taxon>
        <taxon>Fabales</taxon>
        <taxon>Fabaceae</taxon>
        <taxon>Cercidoideae</taxon>
        <taxon>Cercideae</taxon>
        <taxon>Bauhiniinae</taxon>
        <taxon>Bauhinia</taxon>
    </lineage>
</organism>
<proteinExistence type="predicted"/>
<protein>
    <submittedName>
        <fullName evidence="1">Uncharacterized protein</fullName>
    </submittedName>
</protein>
<dbReference type="EMBL" id="CM039436">
    <property type="protein sequence ID" value="KAI4313164.1"/>
    <property type="molecule type" value="Genomic_DNA"/>
</dbReference>
<dbReference type="Proteomes" id="UP000828941">
    <property type="component" value="Chromosome 11"/>
</dbReference>
<evidence type="ECO:0000313" key="2">
    <source>
        <dbReference type="Proteomes" id="UP000828941"/>
    </source>
</evidence>
<sequence>MFYFLTYMMLLEFSFFVVVVVFMVKIAIVVEKGLQLLEEMQRRNEAADHSVEQRELTGGSAPAIIIKQKGQIQGHFNGAVIENLNLKTSDGAIFLNLPFFFPSWDSFHIFLIRP</sequence>
<name>A0ACB9LPF3_BAUVA</name>
<comment type="caution">
    <text evidence="1">The sequence shown here is derived from an EMBL/GenBank/DDBJ whole genome shotgun (WGS) entry which is preliminary data.</text>
</comment>
<gene>
    <name evidence="1" type="ORF">L6164_026166</name>
</gene>
<reference evidence="1 2" key="1">
    <citation type="journal article" date="2022" name="DNA Res.">
        <title>Chromosomal-level genome assembly of the orchid tree Bauhinia variegata (Leguminosae; Cercidoideae) supports the allotetraploid origin hypothesis of Bauhinia.</title>
        <authorList>
            <person name="Zhong Y."/>
            <person name="Chen Y."/>
            <person name="Zheng D."/>
            <person name="Pang J."/>
            <person name="Liu Y."/>
            <person name="Luo S."/>
            <person name="Meng S."/>
            <person name="Qian L."/>
            <person name="Wei D."/>
            <person name="Dai S."/>
            <person name="Zhou R."/>
        </authorList>
    </citation>
    <scope>NUCLEOTIDE SEQUENCE [LARGE SCALE GENOMIC DNA]</scope>
    <source>
        <strain evidence="1">BV-YZ2020</strain>
    </source>
</reference>
<keyword evidence="2" id="KW-1185">Reference proteome</keyword>
<evidence type="ECO:0000313" key="1">
    <source>
        <dbReference type="EMBL" id="KAI4313164.1"/>
    </source>
</evidence>